<proteinExistence type="predicted"/>
<dbReference type="Proteomes" id="UP000325743">
    <property type="component" value="Chromosome 2"/>
</dbReference>
<dbReference type="RefSeq" id="WP_151071174.1">
    <property type="nucleotide sequence ID" value="NZ_CP032519.1"/>
</dbReference>
<accession>A0A5P3VJZ2</accession>
<organism evidence="1 2">
    <name type="scientific">Cupriavidus oxalaticus</name>
    <dbReference type="NCBI Taxonomy" id="96344"/>
    <lineage>
        <taxon>Bacteria</taxon>
        <taxon>Pseudomonadati</taxon>
        <taxon>Pseudomonadota</taxon>
        <taxon>Betaproteobacteria</taxon>
        <taxon>Burkholderiales</taxon>
        <taxon>Burkholderiaceae</taxon>
        <taxon>Cupriavidus</taxon>
    </lineage>
</organism>
<reference evidence="1 2" key="1">
    <citation type="submission" date="2018-09" db="EMBL/GenBank/DDBJ databases">
        <title>Complete genome sequence of Cupriavidus oxalaticus T2, a bacterium capable of phenol tolerance and degradation.</title>
        <authorList>
            <person name="Yan J."/>
        </authorList>
    </citation>
    <scope>NUCLEOTIDE SEQUENCE [LARGE SCALE GENOMIC DNA]</scope>
    <source>
        <strain evidence="1 2">T2</strain>
    </source>
</reference>
<dbReference type="AlphaFoldDB" id="A0A5P3VJZ2"/>
<protein>
    <submittedName>
        <fullName evidence="1">Uncharacterized protein</fullName>
    </submittedName>
</protein>
<dbReference type="EMBL" id="CP032519">
    <property type="protein sequence ID" value="QEZ45692.1"/>
    <property type="molecule type" value="Genomic_DNA"/>
</dbReference>
<evidence type="ECO:0000313" key="2">
    <source>
        <dbReference type="Proteomes" id="UP000325743"/>
    </source>
</evidence>
<sequence length="252" mass="27219">MTSKKPKPAAVTPFAVNPDGVIAYLSEWLLDIAHGEPVMLSVVLPRIERHAIARFRPAWFDAGTDAETGEPDAKADPEAWAEYWRHEAMYAATMAGSDDTERELSPDAAAAVRVLNACGGLRAALEKQDAEAAAVRALALACELFLAPVDNAERSAQARRAGYLAGAGAASAADERHKQTCIELARERWAKEPELRIGAMVEWLRGELLTQAGDGQKVPKTAAVESWLKNAQKAEILVIPDSASRPGRRKKS</sequence>
<name>A0A5P3VJZ2_9BURK</name>
<gene>
    <name evidence="1" type="ORF">D2917_15305</name>
</gene>
<evidence type="ECO:0000313" key="1">
    <source>
        <dbReference type="EMBL" id="QEZ45692.1"/>
    </source>
</evidence>